<evidence type="ECO:0000256" key="6">
    <source>
        <dbReference type="SAM" id="MobiDB-lite"/>
    </source>
</evidence>
<dbReference type="Proteomes" id="UP001595456">
    <property type="component" value="Unassembled WGS sequence"/>
</dbReference>
<dbReference type="InterPro" id="IPR013249">
    <property type="entry name" value="RNA_pol_sigma70_r4_t2"/>
</dbReference>
<evidence type="ECO:0000256" key="1">
    <source>
        <dbReference type="ARBA" id="ARBA00010641"/>
    </source>
</evidence>
<sequence length="229" mass="25706">MIKSSDATPPTGDSTDAAKPHDAAVQRALVEAREEILVFLRQRLRNRDEAEEVLQRFSLRVLERSGQLRDVQTVRGWLGRILSTTIVDHQRAQARRHRREAAADSIDIDALPADPDAEIDATVCNCLYRLLPTLKAEYADVIWRADILGEPRDRLAASLGTSLNNVTVRLHRGRKALRKRLEEMCRTCSTHGFLDCRCDELPLGAEGPTVTTRSARASAKSRRARKNHP</sequence>
<comment type="similarity">
    <text evidence="1">Belongs to the sigma-70 factor family. ECF subfamily.</text>
</comment>
<accession>A0ABV7E767</accession>
<dbReference type="InterPro" id="IPR039425">
    <property type="entry name" value="RNA_pol_sigma-70-like"/>
</dbReference>
<evidence type="ECO:0000313" key="9">
    <source>
        <dbReference type="Proteomes" id="UP001595456"/>
    </source>
</evidence>
<organism evidence="8 9">
    <name type="scientific">Alteraurantiacibacter palmitatis</name>
    <dbReference type="NCBI Taxonomy" id="2054628"/>
    <lineage>
        <taxon>Bacteria</taxon>
        <taxon>Pseudomonadati</taxon>
        <taxon>Pseudomonadota</taxon>
        <taxon>Alphaproteobacteria</taxon>
        <taxon>Sphingomonadales</taxon>
        <taxon>Erythrobacteraceae</taxon>
        <taxon>Alteraurantiacibacter</taxon>
    </lineage>
</organism>
<keyword evidence="5" id="KW-0804">Transcription</keyword>
<protein>
    <submittedName>
        <fullName evidence="8">RNA polymerase sigma factor</fullName>
    </submittedName>
</protein>
<dbReference type="InterPro" id="IPR013325">
    <property type="entry name" value="RNA_pol_sigma_r2"/>
</dbReference>
<dbReference type="EMBL" id="JBHRST010000018">
    <property type="protein sequence ID" value="MFC3098358.1"/>
    <property type="molecule type" value="Genomic_DNA"/>
</dbReference>
<feature type="compositionally biased region" description="Basic residues" evidence="6">
    <location>
        <begin position="219"/>
        <end position="229"/>
    </location>
</feature>
<evidence type="ECO:0000256" key="5">
    <source>
        <dbReference type="ARBA" id="ARBA00023163"/>
    </source>
</evidence>
<feature type="domain" description="RNA polymerase sigma factor 70 region 4 type 2" evidence="7">
    <location>
        <begin position="125"/>
        <end position="177"/>
    </location>
</feature>
<reference evidence="9" key="1">
    <citation type="journal article" date="2019" name="Int. J. Syst. Evol. Microbiol.">
        <title>The Global Catalogue of Microorganisms (GCM) 10K type strain sequencing project: providing services to taxonomists for standard genome sequencing and annotation.</title>
        <authorList>
            <consortium name="The Broad Institute Genomics Platform"/>
            <consortium name="The Broad Institute Genome Sequencing Center for Infectious Disease"/>
            <person name="Wu L."/>
            <person name="Ma J."/>
        </authorList>
    </citation>
    <scope>NUCLEOTIDE SEQUENCE [LARGE SCALE GENOMIC DNA]</scope>
    <source>
        <strain evidence="9">KCTC 52607</strain>
    </source>
</reference>
<feature type="compositionally biased region" description="Polar residues" evidence="6">
    <location>
        <begin position="1"/>
        <end position="14"/>
    </location>
</feature>
<keyword evidence="4" id="KW-0238">DNA-binding</keyword>
<gene>
    <name evidence="8" type="ORF">ACFODU_11200</name>
</gene>
<comment type="caution">
    <text evidence="8">The sequence shown here is derived from an EMBL/GenBank/DDBJ whole genome shotgun (WGS) entry which is preliminary data.</text>
</comment>
<dbReference type="SUPFAM" id="SSF88946">
    <property type="entry name" value="Sigma2 domain of RNA polymerase sigma factors"/>
    <property type="match status" value="1"/>
</dbReference>
<feature type="region of interest" description="Disordered" evidence="6">
    <location>
        <begin position="209"/>
        <end position="229"/>
    </location>
</feature>
<dbReference type="RefSeq" id="WP_336926931.1">
    <property type="nucleotide sequence ID" value="NZ_JBANRO010000010.1"/>
</dbReference>
<dbReference type="PANTHER" id="PTHR43133:SF8">
    <property type="entry name" value="RNA POLYMERASE SIGMA FACTOR HI_1459-RELATED"/>
    <property type="match status" value="1"/>
</dbReference>
<dbReference type="PANTHER" id="PTHR43133">
    <property type="entry name" value="RNA POLYMERASE ECF-TYPE SIGMA FACTO"/>
    <property type="match status" value="1"/>
</dbReference>
<dbReference type="Gene3D" id="1.10.1740.10">
    <property type="match status" value="1"/>
</dbReference>
<dbReference type="SUPFAM" id="SSF88659">
    <property type="entry name" value="Sigma3 and sigma4 domains of RNA polymerase sigma factors"/>
    <property type="match status" value="1"/>
</dbReference>
<dbReference type="InterPro" id="IPR013324">
    <property type="entry name" value="RNA_pol_sigma_r3/r4-like"/>
</dbReference>
<proteinExistence type="inferred from homology"/>
<dbReference type="Pfam" id="PF08281">
    <property type="entry name" value="Sigma70_r4_2"/>
    <property type="match status" value="1"/>
</dbReference>
<keyword evidence="2" id="KW-0805">Transcription regulation</keyword>
<feature type="region of interest" description="Disordered" evidence="6">
    <location>
        <begin position="1"/>
        <end position="22"/>
    </location>
</feature>
<evidence type="ECO:0000256" key="3">
    <source>
        <dbReference type="ARBA" id="ARBA00023082"/>
    </source>
</evidence>
<dbReference type="InterPro" id="IPR036388">
    <property type="entry name" value="WH-like_DNA-bd_sf"/>
</dbReference>
<keyword evidence="9" id="KW-1185">Reference proteome</keyword>
<name>A0ABV7E767_9SPHN</name>
<dbReference type="Gene3D" id="1.10.10.10">
    <property type="entry name" value="Winged helix-like DNA-binding domain superfamily/Winged helix DNA-binding domain"/>
    <property type="match status" value="1"/>
</dbReference>
<keyword evidence="3" id="KW-0731">Sigma factor</keyword>
<evidence type="ECO:0000259" key="7">
    <source>
        <dbReference type="Pfam" id="PF08281"/>
    </source>
</evidence>
<dbReference type="InterPro" id="IPR014284">
    <property type="entry name" value="RNA_pol_sigma-70_dom"/>
</dbReference>
<dbReference type="NCBIfam" id="TIGR02937">
    <property type="entry name" value="sigma70-ECF"/>
    <property type="match status" value="1"/>
</dbReference>
<evidence type="ECO:0000313" key="8">
    <source>
        <dbReference type="EMBL" id="MFC3098358.1"/>
    </source>
</evidence>
<evidence type="ECO:0000256" key="2">
    <source>
        <dbReference type="ARBA" id="ARBA00023015"/>
    </source>
</evidence>
<evidence type="ECO:0000256" key="4">
    <source>
        <dbReference type="ARBA" id="ARBA00023125"/>
    </source>
</evidence>